<sequence length="596" mass="70191">MIITLRNLCKRIRALDNWRLKTKLYVLFVFCVLIPVIATNLLFYQSIKGSIEQKEYTNSNQSLQRIKFNLRNIIDNSLYVSNFLYTDEILNRFMDSVYHNEEDYYQAYYNMLSNNNIFRYYYSYQKVNQITFYVDNETIVNGGNFIKLDDTIRKTEWYQALTNTKDHIMIYSYFDKQQAQMSQSQGGRKVSIIRKFDYFGDNQVEKILKVDLDYNFINKSLRNESMDGKMYVVANDKVIFSNDQKINNNQKSFYSIANCDIFPVQRTEVISMVSEDWKIIVSMERLNILSEVLNSKVNFVIMIVLNLLLPTMLIWMISRSLITRVEMISKHLDKVKQEKFEVIVCPEGKDEIGNLIRSYNMMVTKIKDLILIVYKDQVEKQALELSKKQAELKALQSQVNPHFMFNTLETIRMRSLIKNEIETSEIIKKLSLLLRKTINWGDDLISIREEIKFVESYLNIQQYRFGDKLQYEIQVLDEQLLDLQIPKLTILTFVENACIHGIESTSQDGSVTVKFDVMNKHLYMTIQDTGAGMDERKLEYIRNIMGNPSIDRMSELDSIGMLNAYIRLRIYFDERVNIRISSEMGKGTVIEIRVPL</sequence>
<keyword evidence="2" id="KW-1003">Cell membrane</keyword>
<dbReference type="SUPFAM" id="SSF158472">
    <property type="entry name" value="HAMP domain-like"/>
    <property type="match status" value="1"/>
</dbReference>
<evidence type="ECO:0000256" key="7">
    <source>
        <dbReference type="SAM" id="Phobius"/>
    </source>
</evidence>
<evidence type="ECO:0000256" key="6">
    <source>
        <dbReference type="ARBA" id="ARBA00023136"/>
    </source>
</evidence>
<accession>A0A4U2PSK5</accession>
<dbReference type="Proteomes" id="UP000308114">
    <property type="component" value="Unassembled WGS sequence"/>
</dbReference>
<feature type="domain" description="HAMP" evidence="8">
    <location>
        <begin position="319"/>
        <end position="371"/>
    </location>
</feature>
<evidence type="ECO:0000256" key="3">
    <source>
        <dbReference type="ARBA" id="ARBA00022553"/>
    </source>
</evidence>
<name>A0A4U2PSK5_9BACL</name>
<protein>
    <submittedName>
        <fullName evidence="9">Sensor histidine kinase</fullName>
    </submittedName>
</protein>
<keyword evidence="3" id="KW-0597">Phosphoprotein</keyword>
<dbReference type="Pfam" id="PF06580">
    <property type="entry name" value="His_kinase"/>
    <property type="match status" value="1"/>
</dbReference>
<keyword evidence="6 7" id="KW-0472">Membrane</keyword>
<dbReference type="AlphaFoldDB" id="A0A4U2PSK5"/>
<comment type="caution">
    <text evidence="9">The sequence shown here is derived from an EMBL/GenBank/DDBJ whole genome shotgun (WGS) entry which is preliminary data.</text>
</comment>
<dbReference type="EMBL" id="PNXQ01000016">
    <property type="protein sequence ID" value="TKH41439.1"/>
    <property type="molecule type" value="Genomic_DNA"/>
</dbReference>
<gene>
    <name evidence="9" type="ORF">C1I60_18860</name>
</gene>
<evidence type="ECO:0000256" key="4">
    <source>
        <dbReference type="ARBA" id="ARBA00022679"/>
    </source>
</evidence>
<dbReference type="PANTHER" id="PTHR34220">
    <property type="entry name" value="SENSOR HISTIDINE KINASE YPDA"/>
    <property type="match status" value="1"/>
</dbReference>
<evidence type="ECO:0000313" key="9">
    <source>
        <dbReference type="EMBL" id="TKH41439.1"/>
    </source>
</evidence>
<dbReference type="PROSITE" id="PS50885">
    <property type="entry name" value="HAMP"/>
    <property type="match status" value="1"/>
</dbReference>
<keyword evidence="7" id="KW-0812">Transmembrane</keyword>
<dbReference type="GO" id="GO:0005886">
    <property type="term" value="C:plasma membrane"/>
    <property type="evidence" value="ECO:0007669"/>
    <property type="project" value="UniProtKB-SubCell"/>
</dbReference>
<dbReference type="InterPro" id="IPR036890">
    <property type="entry name" value="HATPase_C_sf"/>
</dbReference>
<dbReference type="Gene3D" id="3.30.565.10">
    <property type="entry name" value="Histidine kinase-like ATPase, C-terminal domain"/>
    <property type="match status" value="1"/>
</dbReference>
<dbReference type="RefSeq" id="WP_137063118.1">
    <property type="nucleotide sequence ID" value="NZ_PNXQ01000016.1"/>
</dbReference>
<dbReference type="Pfam" id="PF02518">
    <property type="entry name" value="HATPase_c"/>
    <property type="match status" value="1"/>
</dbReference>
<dbReference type="GO" id="GO:0000155">
    <property type="term" value="F:phosphorelay sensor kinase activity"/>
    <property type="evidence" value="ECO:0007669"/>
    <property type="project" value="InterPro"/>
</dbReference>
<proteinExistence type="predicted"/>
<keyword evidence="7" id="KW-1133">Transmembrane helix</keyword>
<dbReference type="Gene3D" id="6.10.340.10">
    <property type="match status" value="1"/>
</dbReference>
<evidence type="ECO:0000256" key="1">
    <source>
        <dbReference type="ARBA" id="ARBA00004651"/>
    </source>
</evidence>
<dbReference type="InterPro" id="IPR003594">
    <property type="entry name" value="HATPase_dom"/>
</dbReference>
<comment type="subcellular location">
    <subcellularLocation>
        <location evidence="1">Cell membrane</location>
        <topology evidence="1">Multi-pass membrane protein</topology>
    </subcellularLocation>
</comment>
<evidence type="ECO:0000313" key="10">
    <source>
        <dbReference type="Proteomes" id="UP000308114"/>
    </source>
</evidence>
<dbReference type="InterPro" id="IPR050640">
    <property type="entry name" value="Bact_2-comp_sensor_kinase"/>
</dbReference>
<keyword evidence="5 9" id="KW-0418">Kinase</keyword>
<evidence type="ECO:0000256" key="5">
    <source>
        <dbReference type="ARBA" id="ARBA00022777"/>
    </source>
</evidence>
<keyword evidence="4" id="KW-0808">Transferase</keyword>
<reference evidence="9 10" key="1">
    <citation type="submission" date="2018-01" db="EMBL/GenBank/DDBJ databases">
        <title>Bacillales members from the olive rhizosphere are effective biological control agents against Verticillium dahliae.</title>
        <authorList>
            <person name="Gomez-Lama C."/>
            <person name="Legarda G."/>
            <person name="Ruano-Rosa D."/>
            <person name="Pizarro-Tobias P."/>
            <person name="Valverde-Corredor A."/>
            <person name="Niqui J.L."/>
            <person name="Trivino J.C."/>
            <person name="Roca A."/>
            <person name="Mercado-Blanco J."/>
        </authorList>
    </citation>
    <scope>NUCLEOTIDE SEQUENCE [LARGE SCALE GENOMIC DNA]</scope>
    <source>
        <strain evidence="9 10">PIC167</strain>
    </source>
</reference>
<organism evidence="9 10">
    <name type="scientific">Paenibacillus terrae</name>
    <dbReference type="NCBI Taxonomy" id="159743"/>
    <lineage>
        <taxon>Bacteria</taxon>
        <taxon>Bacillati</taxon>
        <taxon>Bacillota</taxon>
        <taxon>Bacilli</taxon>
        <taxon>Bacillales</taxon>
        <taxon>Paenibacillaceae</taxon>
        <taxon>Paenibacillus</taxon>
    </lineage>
</organism>
<evidence type="ECO:0000256" key="2">
    <source>
        <dbReference type="ARBA" id="ARBA00022475"/>
    </source>
</evidence>
<dbReference type="InterPro" id="IPR010559">
    <property type="entry name" value="Sig_transdc_His_kin_internal"/>
</dbReference>
<dbReference type="PANTHER" id="PTHR34220:SF7">
    <property type="entry name" value="SENSOR HISTIDINE KINASE YPDA"/>
    <property type="match status" value="1"/>
</dbReference>
<evidence type="ECO:0000259" key="8">
    <source>
        <dbReference type="PROSITE" id="PS50885"/>
    </source>
</evidence>
<dbReference type="SUPFAM" id="SSF55874">
    <property type="entry name" value="ATPase domain of HSP90 chaperone/DNA topoisomerase II/histidine kinase"/>
    <property type="match status" value="1"/>
</dbReference>
<feature type="transmembrane region" description="Helical" evidence="7">
    <location>
        <begin position="24"/>
        <end position="44"/>
    </location>
</feature>
<dbReference type="SMART" id="SM00304">
    <property type="entry name" value="HAMP"/>
    <property type="match status" value="1"/>
</dbReference>
<dbReference type="InterPro" id="IPR003660">
    <property type="entry name" value="HAMP_dom"/>
</dbReference>